<dbReference type="PANTHER" id="PTHR30535:SF7">
    <property type="entry name" value="IRON(III) DICITRATE-BINDING PROTEIN"/>
    <property type="match status" value="1"/>
</dbReference>
<gene>
    <name evidence="3" type="ORF">SAMN05421849_0335</name>
</gene>
<dbReference type="SUPFAM" id="SSF53807">
    <property type="entry name" value="Helical backbone' metal receptor"/>
    <property type="match status" value="1"/>
</dbReference>
<dbReference type="Gene3D" id="3.40.50.1980">
    <property type="entry name" value="Nitrogenase molybdenum iron protein domain"/>
    <property type="match status" value="2"/>
</dbReference>
<dbReference type="RefSeq" id="WP_076646682.1">
    <property type="nucleotide sequence ID" value="NZ_FTPS01000001.1"/>
</dbReference>
<keyword evidence="4" id="KW-1185">Reference proteome</keyword>
<evidence type="ECO:0000259" key="2">
    <source>
        <dbReference type="PROSITE" id="PS50983"/>
    </source>
</evidence>
<keyword evidence="1" id="KW-0732">Signal</keyword>
<evidence type="ECO:0000313" key="3">
    <source>
        <dbReference type="EMBL" id="SIT75486.1"/>
    </source>
</evidence>
<dbReference type="InterPro" id="IPR050902">
    <property type="entry name" value="ABC_Transporter_SBP"/>
</dbReference>
<dbReference type="EMBL" id="FTPS01000001">
    <property type="protein sequence ID" value="SIT75486.1"/>
    <property type="molecule type" value="Genomic_DNA"/>
</dbReference>
<sequence>MKQPLRGLAPIVLSALIANAVPAMAGAARDPFPVTVSSCGREVTIAEPPRRALVNGSNLIEIMLALGLEDSLLGYSGRTGGAATLAAFPAAAGLRAIQRSYPTLETFLDEGIDFYFAGWSYGMRVGGEVTPESLGRYGIAVYELSESCVRLGQHQRPDFDVLFRDLENLARIFGVPERAAALIAGYRERLARVATGIAAGTGAQKAQPRVFVYDSGDKVPLTAGGYAMPQAIIEAAGGENIAAMLDNSWVRIDWETVADLDPEAVVIVDYGEISARDKIAFFRSHPALSHVGAVRNDRLLVLSYDELTPGPRNVDAVEKLAAFLHGGPG</sequence>
<protein>
    <submittedName>
        <fullName evidence="3">Iron complex transport system substrate-binding protein</fullName>
    </submittedName>
</protein>
<dbReference type="Proteomes" id="UP000192455">
    <property type="component" value="Unassembled WGS sequence"/>
</dbReference>
<evidence type="ECO:0000256" key="1">
    <source>
        <dbReference type="SAM" id="SignalP"/>
    </source>
</evidence>
<dbReference type="AlphaFoldDB" id="A0A1R3WCA5"/>
<feature type="chain" id="PRO_5013272298" evidence="1">
    <location>
        <begin position="26"/>
        <end position="329"/>
    </location>
</feature>
<feature type="domain" description="Fe/B12 periplasmic-binding" evidence="2">
    <location>
        <begin position="51"/>
        <end position="328"/>
    </location>
</feature>
<dbReference type="STRING" id="515897.SAMN05421849_0335"/>
<accession>A0A1R3WCA5</accession>
<dbReference type="Pfam" id="PF01497">
    <property type="entry name" value="Peripla_BP_2"/>
    <property type="match status" value="1"/>
</dbReference>
<dbReference type="PANTHER" id="PTHR30535">
    <property type="entry name" value="VITAMIN B12-BINDING PROTEIN"/>
    <property type="match status" value="1"/>
</dbReference>
<evidence type="ECO:0000313" key="4">
    <source>
        <dbReference type="Proteomes" id="UP000192455"/>
    </source>
</evidence>
<dbReference type="CDD" id="cd01148">
    <property type="entry name" value="TroA_a"/>
    <property type="match status" value="1"/>
</dbReference>
<proteinExistence type="predicted"/>
<reference evidence="3 4" key="1">
    <citation type="submission" date="2017-01" db="EMBL/GenBank/DDBJ databases">
        <authorList>
            <person name="Mah S.A."/>
            <person name="Swanson W.J."/>
            <person name="Moy G.W."/>
            <person name="Vacquier V.D."/>
        </authorList>
    </citation>
    <scope>NUCLEOTIDE SEQUENCE [LARGE SCALE GENOMIC DNA]</scope>
    <source>
        <strain evidence="3 4">DSM 21219</strain>
    </source>
</reference>
<organism evidence="3 4">
    <name type="scientific">Pontibaca methylaminivorans</name>
    <dbReference type="NCBI Taxonomy" id="515897"/>
    <lineage>
        <taxon>Bacteria</taxon>
        <taxon>Pseudomonadati</taxon>
        <taxon>Pseudomonadota</taxon>
        <taxon>Alphaproteobacteria</taxon>
        <taxon>Rhodobacterales</taxon>
        <taxon>Roseobacteraceae</taxon>
        <taxon>Pontibaca</taxon>
    </lineage>
</organism>
<dbReference type="InterPro" id="IPR002491">
    <property type="entry name" value="ABC_transptr_periplasmic_BD"/>
</dbReference>
<dbReference type="PROSITE" id="PS50983">
    <property type="entry name" value="FE_B12_PBP"/>
    <property type="match status" value="1"/>
</dbReference>
<name>A0A1R3WCA5_9RHOB</name>
<feature type="signal peptide" evidence="1">
    <location>
        <begin position="1"/>
        <end position="25"/>
    </location>
</feature>